<dbReference type="InterPro" id="IPR006059">
    <property type="entry name" value="SBP"/>
</dbReference>
<dbReference type="InterPro" id="IPR050490">
    <property type="entry name" value="Bact_solute-bd_prot1"/>
</dbReference>
<keyword evidence="3" id="KW-1185">Reference proteome</keyword>
<dbReference type="Pfam" id="PF13416">
    <property type="entry name" value="SBP_bac_8"/>
    <property type="match status" value="1"/>
</dbReference>
<proteinExistence type="predicted"/>
<dbReference type="PROSITE" id="PS51257">
    <property type="entry name" value="PROKAR_LIPOPROTEIN"/>
    <property type="match status" value="1"/>
</dbReference>
<dbReference type="EMBL" id="CP022437">
    <property type="protein sequence ID" value="ASN04162.1"/>
    <property type="molecule type" value="Genomic_DNA"/>
</dbReference>
<feature type="signal peptide" evidence="1">
    <location>
        <begin position="1"/>
        <end position="18"/>
    </location>
</feature>
<dbReference type="RefSeq" id="WP_089530732.1">
    <property type="nucleotide sequence ID" value="NZ_CP022437.1"/>
</dbReference>
<feature type="chain" id="PRO_5039508714" evidence="1">
    <location>
        <begin position="19"/>
        <end position="420"/>
    </location>
</feature>
<dbReference type="Gene3D" id="3.40.190.10">
    <property type="entry name" value="Periplasmic binding protein-like II"/>
    <property type="match status" value="1"/>
</dbReference>
<dbReference type="KEGG" id="vne:CFK40_03635"/>
<organism evidence="2 3">
    <name type="scientific">Virgibacillus necropolis</name>
    <dbReference type="NCBI Taxonomy" id="163877"/>
    <lineage>
        <taxon>Bacteria</taxon>
        <taxon>Bacillati</taxon>
        <taxon>Bacillota</taxon>
        <taxon>Bacilli</taxon>
        <taxon>Bacillales</taxon>
        <taxon>Bacillaceae</taxon>
        <taxon>Virgibacillus</taxon>
    </lineage>
</organism>
<accession>A0A221M957</accession>
<dbReference type="PANTHER" id="PTHR43649:SF32">
    <property type="entry name" value="SUGAR BINDING SECRETED PROTEIN"/>
    <property type="match status" value="1"/>
</dbReference>
<dbReference type="SUPFAM" id="SSF53850">
    <property type="entry name" value="Periplasmic binding protein-like II"/>
    <property type="match status" value="1"/>
</dbReference>
<sequence>MKKVAAMLLCLFLFSILAACSDDSGSAEGDDKITLWYWNRGLDEKVLEKVKEEFPDVEFVAQKLPPGGDYKTKLTTLLASNNNEDAPDMVLMNIWISEFLPYADKFVNIYDHGGAELEDKFPDWKLSQAITGDGEKMIAIPVDTSPTGFFYRKDVFSKAGIAESPEELQEKISTWDGYVNVLTTLKNEANAYAVSSIKDAFGNQVNKLDKRYFDKDNNFIGDQEHIKEVWDKAIELGEKGLVLGNVDEFSEEWNAALINNEIVGYDGPVWAKDLIIDTASSTSGKWRVTRSPIADGNDGGSFLAVLSSTDQPEKSVEIAKFINSPENQITSYKNMSLFPSAIEALESDEINHKEEFFGGQNTTEVFAESAKNVKKAYKGPQESIVLTAFRNELELVYTQDKDPEKAWEDALSKIERDLSM</sequence>
<dbReference type="OrthoDB" id="9768630at2"/>
<evidence type="ECO:0000313" key="3">
    <source>
        <dbReference type="Proteomes" id="UP000204391"/>
    </source>
</evidence>
<dbReference type="AlphaFoldDB" id="A0A221M957"/>
<dbReference type="Proteomes" id="UP000204391">
    <property type="component" value="Chromosome"/>
</dbReference>
<reference evidence="2 3" key="1">
    <citation type="journal article" date="2003" name="Int. J. Syst. Evol. Microbiol.">
        <title>Virgibacillus carmonensis sp. nov., Virgibacillus necropolis sp. nov. and Virgibacillus picturae sp. nov., three novel species isolated from deteriorated mural paintings, transfer of the species of the genus salibacillus to Virgibacillus, as Virgibacillus marismortui comb. nov. and Virgibacillus salexigens comb. nov., and emended description of the genus Virgibacillus.</title>
        <authorList>
            <person name="Heyrman J."/>
            <person name="Logan N.A."/>
            <person name="Busse H.J."/>
            <person name="Balcaen A."/>
            <person name="Lebbe L."/>
            <person name="Rodriguez-Diaz M."/>
            <person name="Swings J."/>
            <person name="De Vos P."/>
        </authorList>
    </citation>
    <scope>NUCLEOTIDE SEQUENCE [LARGE SCALE GENOMIC DNA]</scope>
    <source>
        <strain evidence="2 3">LMG 19488</strain>
    </source>
</reference>
<dbReference type="PANTHER" id="PTHR43649">
    <property type="entry name" value="ARABINOSE-BINDING PROTEIN-RELATED"/>
    <property type="match status" value="1"/>
</dbReference>
<evidence type="ECO:0000313" key="2">
    <source>
        <dbReference type="EMBL" id="ASN04162.1"/>
    </source>
</evidence>
<protein>
    <submittedName>
        <fullName evidence="2">Sugar ABC transporter substrate-binding protein</fullName>
    </submittedName>
</protein>
<gene>
    <name evidence="2" type="ORF">CFK40_03635</name>
</gene>
<evidence type="ECO:0000256" key="1">
    <source>
        <dbReference type="SAM" id="SignalP"/>
    </source>
</evidence>
<keyword evidence="1" id="KW-0732">Signal</keyword>
<name>A0A221M957_9BACI</name>